<sequence>MDTLTEPAGTPTEASTGKLPGSERKVLVIEDTLTSAAVLARHLEKMGCIPLLADSGEKGLESFFYHNPDVVPLDVILPGIDGIEVARRIRQSERAGEWTPIIFLTARSDEGAIEAGIEAGGDDYLTKPVSFVVLAAKLRAMLRLAHAQQNLLLLTRRLDEANQKLRRLTNLDGLTGIANRRGFDDKLAREWARCRREERPLALLMIDVDHFKAFNDSLGHLAGDDTLKIVAATIAGSLQRPGDMAARYGGEEFAVVLPNTDLAGTRHIAERIRENVDKLRISHPAQGMAEHVTISVGGAVAHPAALPAMPASRLIDFADAALYRAKKEGRNRVVIFDADAMASSLPASR</sequence>
<dbReference type="Pfam" id="PF00072">
    <property type="entry name" value="Response_reg"/>
    <property type="match status" value="1"/>
</dbReference>
<keyword evidence="4" id="KW-0175">Coiled coil</keyword>
<dbReference type="CDD" id="cd17574">
    <property type="entry name" value="REC_OmpR"/>
    <property type="match status" value="1"/>
</dbReference>
<comment type="catalytic activity">
    <reaction evidence="2">
        <text>2 GTP = 3',3'-c-di-GMP + 2 diphosphate</text>
        <dbReference type="Rhea" id="RHEA:24898"/>
        <dbReference type="ChEBI" id="CHEBI:33019"/>
        <dbReference type="ChEBI" id="CHEBI:37565"/>
        <dbReference type="ChEBI" id="CHEBI:58805"/>
        <dbReference type="EC" id="2.7.7.65"/>
    </reaction>
</comment>
<dbReference type="Gene3D" id="3.40.50.2300">
    <property type="match status" value="1"/>
</dbReference>
<organism evidence="7 8">
    <name type="scientific">Tepidiphilus baoligensis</name>
    <dbReference type="NCBI Taxonomy" id="2698687"/>
    <lineage>
        <taxon>Bacteria</taxon>
        <taxon>Pseudomonadati</taxon>
        <taxon>Pseudomonadota</taxon>
        <taxon>Hydrogenophilia</taxon>
        <taxon>Hydrogenophilales</taxon>
        <taxon>Hydrogenophilaceae</taxon>
        <taxon>Tepidiphilus</taxon>
    </lineage>
</organism>
<dbReference type="PROSITE" id="PS50887">
    <property type="entry name" value="GGDEF"/>
    <property type="match status" value="1"/>
</dbReference>
<dbReference type="PANTHER" id="PTHR45138:SF9">
    <property type="entry name" value="DIGUANYLATE CYCLASE DGCM-RELATED"/>
    <property type="match status" value="1"/>
</dbReference>
<dbReference type="InterPro" id="IPR000160">
    <property type="entry name" value="GGDEF_dom"/>
</dbReference>
<dbReference type="SUPFAM" id="SSF52172">
    <property type="entry name" value="CheY-like"/>
    <property type="match status" value="1"/>
</dbReference>
<name>A0ABX1QKI0_9PROT</name>
<keyword evidence="3" id="KW-0597">Phosphoprotein</keyword>
<evidence type="ECO:0000313" key="7">
    <source>
        <dbReference type="EMBL" id="NMH15919.1"/>
    </source>
</evidence>
<feature type="domain" description="GGDEF" evidence="6">
    <location>
        <begin position="199"/>
        <end position="338"/>
    </location>
</feature>
<dbReference type="RefSeq" id="WP_169115102.1">
    <property type="nucleotide sequence ID" value="NZ_JAAAUB010000002.1"/>
</dbReference>
<evidence type="ECO:0000259" key="5">
    <source>
        <dbReference type="PROSITE" id="PS50110"/>
    </source>
</evidence>
<evidence type="ECO:0000313" key="8">
    <source>
        <dbReference type="Proteomes" id="UP000669605"/>
    </source>
</evidence>
<feature type="domain" description="Response regulatory" evidence="5">
    <location>
        <begin position="25"/>
        <end position="142"/>
    </location>
</feature>
<dbReference type="Proteomes" id="UP000669605">
    <property type="component" value="Unassembled WGS sequence"/>
</dbReference>
<dbReference type="PROSITE" id="PS50110">
    <property type="entry name" value="RESPONSE_REGULATORY"/>
    <property type="match status" value="1"/>
</dbReference>
<evidence type="ECO:0000256" key="1">
    <source>
        <dbReference type="ARBA" id="ARBA00012528"/>
    </source>
</evidence>
<evidence type="ECO:0000259" key="6">
    <source>
        <dbReference type="PROSITE" id="PS50887"/>
    </source>
</evidence>
<dbReference type="InterPro" id="IPR029787">
    <property type="entry name" value="Nucleotide_cyclase"/>
</dbReference>
<dbReference type="InterPro" id="IPR001789">
    <property type="entry name" value="Sig_transdc_resp-reg_receiver"/>
</dbReference>
<evidence type="ECO:0000256" key="4">
    <source>
        <dbReference type="SAM" id="Coils"/>
    </source>
</evidence>
<proteinExistence type="predicted"/>
<dbReference type="EC" id="2.7.7.65" evidence="1"/>
<dbReference type="CDD" id="cd01949">
    <property type="entry name" value="GGDEF"/>
    <property type="match status" value="1"/>
</dbReference>
<accession>A0ABX1QKI0</accession>
<feature type="modified residue" description="4-aspartylphosphate" evidence="3">
    <location>
        <position position="74"/>
    </location>
</feature>
<dbReference type="SMART" id="SM00267">
    <property type="entry name" value="GGDEF"/>
    <property type="match status" value="1"/>
</dbReference>
<dbReference type="NCBIfam" id="TIGR00254">
    <property type="entry name" value="GGDEF"/>
    <property type="match status" value="1"/>
</dbReference>
<keyword evidence="8" id="KW-1185">Reference proteome</keyword>
<gene>
    <name evidence="7" type="ORF">GV368_02085</name>
</gene>
<dbReference type="SUPFAM" id="SSF55073">
    <property type="entry name" value="Nucleotide cyclase"/>
    <property type="match status" value="1"/>
</dbReference>
<evidence type="ECO:0000256" key="2">
    <source>
        <dbReference type="ARBA" id="ARBA00034247"/>
    </source>
</evidence>
<dbReference type="InterPro" id="IPR050469">
    <property type="entry name" value="Diguanylate_Cyclase"/>
</dbReference>
<evidence type="ECO:0000256" key="3">
    <source>
        <dbReference type="PROSITE-ProRule" id="PRU00169"/>
    </source>
</evidence>
<feature type="coiled-coil region" evidence="4">
    <location>
        <begin position="144"/>
        <end position="171"/>
    </location>
</feature>
<comment type="caution">
    <text evidence="7">The sequence shown here is derived from an EMBL/GenBank/DDBJ whole genome shotgun (WGS) entry which is preliminary data.</text>
</comment>
<dbReference type="EMBL" id="JAAAUB010000002">
    <property type="protein sequence ID" value="NMH15919.1"/>
    <property type="molecule type" value="Genomic_DNA"/>
</dbReference>
<protein>
    <recommendedName>
        <fullName evidence="1">diguanylate cyclase</fullName>
        <ecNumber evidence="1">2.7.7.65</ecNumber>
    </recommendedName>
</protein>
<reference evidence="7 8" key="1">
    <citation type="journal article" date="2020" name="Curr. Microbiol.">
        <title>Tepidiphilus baoligensis sp. nov., a Novel Bacterium of the Family Hydrogenophilaceae Isolated from an Oil Reservoir.</title>
        <authorList>
            <person name="Zhang X."/>
            <person name="Wang G."/>
            <person name="Ma X."/>
            <person name="Yu J."/>
            <person name="You J."/>
            <person name="Xue Y."/>
            <person name="Ma Y."/>
        </authorList>
    </citation>
    <scope>NUCLEOTIDE SEQUENCE [LARGE SCALE GENOMIC DNA]</scope>
    <source>
        <strain evidence="7 8">B18-69</strain>
    </source>
</reference>
<dbReference type="Gene3D" id="3.30.70.270">
    <property type="match status" value="1"/>
</dbReference>
<dbReference type="InterPro" id="IPR011006">
    <property type="entry name" value="CheY-like_superfamily"/>
</dbReference>
<dbReference type="SMART" id="SM00448">
    <property type="entry name" value="REC"/>
    <property type="match status" value="1"/>
</dbReference>
<dbReference type="Pfam" id="PF00990">
    <property type="entry name" value="GGDEF"/>
    <property type="match status" value="1"/>
</dbReference>
<dbReference type="PANTHER" id="PTHR45138">
    <property type="entry name" value="REGULATORY COMPONENTS OF SENSORY TRANSDUCTION SYSTEM"/>
    <property type="match status" value="1"/>
</dbReference>
<dbReference type="InterPro" id="IPR043128">
    <property type="entry name" value="Rev_trsase/Diguanyl_cyclase"/>
</dbReference>